<accession>A0A377GJ93</accession>
<reference evidence="2 4" key="1">
    <citation type="submission" date="2017-01" db="EMBL/GenBank/DDBJ databases">
        <authorList>
            <person name="Varghese N."/>
            <person name="Submissions S."/>
        </authorList>
    </citation>
    <scope>NUCLEOTIDE SEQUENCE [LARGE SCALE GENOMIC DNA]</scope>
    <source>
        <strain evidence="2 4">ATCC 33342</strain>
    </source>
</reference>
<reference evidence="3 5" key="2">
    <citation type="submission" date="2018-06" db="EMBL/GenBank/DDBJ databases">
        <authorList>
            <consortium name="Pathogen Informatics"/>
            <person name="Doyle S."/>
        </authorList>
    </citation>
    <scope>NUCLEOTIDE SEQUENCE [LARGE SCALE GENOMIC DNA]</scope>
    <source>
        <strain evidence="3 5">NCTC11401</strain>
    </source>
</reference>
<evidence type="ECO:0000313" key="3">
    <source>
        <dbReference type="EMBL" id="STO24851.1"/>
    </source>
</evidence>
<evidence type="ECO:0000313" key="2">
    <source>
        <dbReference type="EMBL" id="SIR48033.1"/>
    </source>
</evidence>
<dbReference type="Proteomes" id="UP000254374">
    <property type="component" value="Unassembled WGS sequence"/>
</dbReference>
<dbReference type="InterPro" id="IPR015069">
    <property type="entry name" value="2H-PEstase_DUF1868"/>
</dbReference>
<dbReference type="InterPro" id="IPR009097">
    <property type="entry name" value="Cyclic_Pdiesterase"/>
</dbReference>
<evidence type="ECO:0000313" key="5">
    <source>
        <dbReference type="Proteomes" id="UP000254374"/>
    </source>
</evidence>
<feature type="domain" description="DUF1868" evidence="1">
    <location>
        <begin position="31"/>
        <end position="108"/>
    </location>
</feature>
<sequence>MVFLISFQFLAYKMFTLKSENVHSRQLSKVNERGEYAPFPGVTVVSACYPKQKEFCETIHKVLVSNPLIVNHYLPLPAQSYHMTTMSLETEQQIGGSWNQFIINNLPHYKRIKQTLEKNPLYPSIEKMEVSIGRTISLSLSLPKEQEAQIKAIAASLNIEHTIPRVLHITLAYSRFNKPISKKISEPLHTEITKELSNVIEKIKFPLEISEYMLCYFNDMTAFPYWDAEHNPFTQTKLPSHDLIFIQSDKKNTDEFQEEHQETMLTI</sequence>
<dbReference type="AlphaFoldDB" id="A0A377GJ93"/>
<dbReference type="EMBL" id="FTNL01000013">
    <property type="protein sequence ID" value="SIR48033.1"/>
    <property type="molecule type" value="Genomic_DNA"/>
</dbReference>
<organism evidence="3 5">
    <name type="scientific">Fluoribacter gormanii</name>
    <dbReference type="NCBI Taxonomy" id="464"/>
    <lineage>
        <taxon>Bacteria</taxon>
        <taxon>Pseudomonadati</taxon>
        <taxon>Pseudomonadota</taxon>
        <taxon>Gammaproteobacteria</taxon>
        <taxon>Legionellales</taxon>
        <taxon>Legionellaceae</taxon>
        <taxon>Fluoribacter</taxon>
    </lineage>
</organism>
<dbReference type="Proteomes" id="UP000186808">
    <property type="component" value="Unassembled WGS sequence"/>
</dbReference>
<dbReference type="EMBL" id="UGGV01000001">
    <property type="protein sequence ID" value="STO24851.1"/>
    <property type="molecule type" value="Genomic_DNA"/>
</dbReference>
<dbReference type="Gene3D" id="3.90.1140.10">
    <property type="entry name" value="Cyclic phosphodiesterase"/>
    <property type="match status" value="1"/>
</dbReference>
<evidence type="ECO:0000259" key="1">
    <source>
        <dbReference type="Pfam" id="PF08975"/>
    </source>
</evidence>
<evidence type="ECO:0000313" key="4">
    <source>
        <dbReference type="Proteomes" id="UP000186808"/>
    </source>
</evidence>
<protein>
    <submittedName>
        <fullName evidence="3">Uncharacterized protein conserved in bacteria</fullName>
    </submittedName>
</protein>
<keyword evidence="4" id="KW-1185">Reference proteome</keyword>
<name>A0A377GJ93_9GAMM</name>
<dbReference type="SUPFAM" id="SSF55144">
    <property type="entry name" value="LigT-like"/>
    <property type="match status" value="1"/>
</dbReference>
<gene>
    <name evidence="3" type="ORF">NCTC11401_01669</name>
    <name evidence="2" type="ORF">SAMN05421777_11341</name>
</gene>
<dbReference type="Pfam" id="PF08975">
    <property type="entry name" value="2H-phosphodiest"/>
    <property type="match status" value="1"/>
</dbReference>
<dbReference type="STRING" id="464.Lgor_2435"/>
<proteinExistence type="predicted"/>